<gene>
    <name evidence="1" type="ORF">CY34DRAFT_74156</name>
</gene>
<dbReference type="InterPro" id="IPR029044">
    <property type="entry name" value="Nucleotide-diphossugar_trans"/>
</dbReference>
<dbReference type="SUPFAM" id="SSF53448">
    <property type="entry name" value="Nucleotide-diphospho-sugar transferases"/>
    <property type="match status" value="1"/>
</dbReference>
<dbReference type="Proteomes" id="UP000054485">
    <property type="component" value="Unassembled WGS sequence"/>
</dbReference>
<dbReference type="InterPro" id="IPR002495">
    <property type="entry name" value="Glyco_trans_8"/>
</dbReference>
<dbReference type="OrthoDB" id="2014201at2759"/>
<reference evidence="2" key="2">
    <citation type="submission" date="2015-01" db="EMBL/GenBank/DDBJ databases">
        <title>Evolutionary Origins and Diversification of the Mycorrhizal Mutualists.</title>
        <authorList>
            <consortium name="DOE Joint Genome Institute"/>
            <consortium name="Mycorrhizal Genomics Consortium"/>
            <person name="Kohler A."/>
            <person name="Kuo A."/>
            <person name="Nagy L.G."/>
            <person name="Floudas D."/>
            <person name="Copeland A."/>
            <person name="Barry K.W."/>
            <person name="Cichocki N."/>
            <person name="Veneault-Fourrey C."/>
            <person name="LaButti K."/>
            <person name="Lindquist E.A."/>
            <person name="Lipzen A."/>
            <person name="Lundell T."/>
            <person name="Morin E."/>
            <person name="Murat C."/>
            <person name="Riley R."/>
            <person name="Ohm R."/>
            <person name="Sun H."/>
            <person name="Tunlid A."/>
            <person name="Henrissat B."/>
            <person name="Grigoriev I.V."/>
            <person name="Hibbett D.S."/>
            <person name="Martin F."/>
        </authorList>
    </citation>
    <scope>NUCLEOTIDE SEQUENCE [LARGE SCALE GENOMIC DNA]</scope>
    <source>
        <strain evidence="2">UH-Slu-Lm8-n1</strain>
    </source>
</reference>
<dbReference type="PANTHER" id="PTHR11183">
    <property type="entry name" value="GLYCOGENIN SUBFAMILY MEMBER"/>
    <property type="match status" value="1"/>
</dbReference>
<dbReference type="InterPro" id="IPR050587">
    <property type="entry name" value="GNT1/Glycosyltrans_8"/>
</dbReference>
<dbReference type="Pfam" id="PF01501">
    <property type="entry name" value="Glyco_transf_8"/>
    <property type="match status" value="1"/>
</dbReference>
<sequence length="308" mass="35387">MARRAAYVTLLTTTSYLPGVLVLDRTLRSVDSAFPLVVMVTPMLPQDARSVLERRGIPMRPIESLCPPEGKHSLSTHDARFADTWTKLRAFELNEYERVVLMDADMIVMRNMDELFDIDLPNNWIAAAHVCACNPRKLPHYPADWVPENCAYTPLIHPSGLTTPVVITEASPRPHTQLNSGIVVLNPSLALAETVRNHLYTSPLVSTWSFPDQDLLSDLFRGTWKPLPWCYNALKTLMIIHKPLWRDEEIRCLHYILADKPWQARVTEDDTGEYAKSHRWWWQRLEQLGQEMRGEPEDWKLVLANVAQ</sequence>
<protein>
    <submittedName>
        <fullName evidence="1">Glycosyltransferase family 8 protein</fullName>
    </submittedName>
</protein>
<evidence type="ECO:0000313" key="1">
    <source>
        <dbReference type="EMBL" id="KIK47291.1"/>
    </source>
</evidence>
<dbReference type="FunCoup" id="A0A0D0AZZ2">
    <property type="interactions" value="713"/>
</dbReference>
<keyword evidence="1" id="KW-0808">Transferase</keyword>
<dbReference type="InParanoid" id="A0A0D0AZZ2"/>
<keyword evidence="2" id="KW-1185">Reference proteome</keyword>
<name>A0A0D0AZZ2_9AGAM</name>
<accession>A0A0D0AZZ2</accession>
<dbReference type="HOGENOM" id="CLU_049943_0_0_1"/>
<dbReference type="GO" id="GO:0016757">
    <property type="term" value="F:glycosyltransferase activity"/>
    <property type="evidence" value="ECO:0007669"/>
    <property type="project" value="InterPro"/>
</dbReference>
<dbReference type="CDD" id="cd02537">
    <property type="entry name" value="GT8_Glycogenin"/>
    <property type="match status" value="1"/>
</dbReference>
<reference evidence="1 2" key="1">
    <citation type="submission" date="2014-04" db="EMBL/GenBank/DDBJ databases">
        <authorList>
            <consortium name="DOE Joint Genome Institute"/>
            <person name="Kuo A."/>
            <person name="Ruytinx J."/>
            <person name="Rineau F."/>
            <person name="Colpaert J."/>
            <person name="Kohler A."/>
            <person name="Nagy L.G."/>
            <person name="Floudas D."/>
            <person name="Copeland A."/>
            <person name="Barry K.W."/>
            <person name="Cichocki N."/>
            <person name="Veneault-Fourrey C."/>
            <person name="LaButti K."/>
            <person name="Lindquist E.A."/>
            <person name="Lipzen A."/>
            <person name="Lundell T."/>
            <person name="Morin E."/>
            <person name="Murat C."/>
            <person name="Sun H."/>
            <person name="Tunlid A."/>
            <person name="Henrissat B."/>
            <person name="Grigoriev I.V."/>
            <person name="Hibbett D.S."/>
            <person name="Martin F."/>
            <person name="Nordberg H.P."/>
            <person name="Cantor M.N."/>
            <person name="Hua S.X."/>
        </authorList>
    </citation>
    <scope>NUCLEOTIDE SEQUENCE [LARGE SCALE GENOMIC DNA]</scope>
    <source>
        <strain evidence="1 2">UH-Slu-Lm8-n1</strain>
    </source>
</reference>
<proteinExistence type="predicted"/>
<dbReference type="STRING" id="930992.A0A0D0AZZ2"/>
<dbReference type="Gene3D" id="3.90.550.10">
    <property type="entry name" value="Spore Coat Polysaccharide Biosynthesis Protein SpsA, Chain A"/>
    <property type="match status" value="1"/>
</dbReference>
<organism evidence="1 2">
    <name type="scientific">Suillus luteus UH-Slu-Lm8-n1</name>
    <dbReference type="NCBI Taxonomy" id="930992"/>
    <lineage>
        <taxon>Eukaryota</taxon>
        <taxon>Fungi</taxon>
        <taxon>Dikarya</taxon>
        <taxon>Basidiomycota</taxon>
        <taxon>Agaricomycotina</taxon>
        <taxon>Agaricomycetes</taxon>
        <taxon>Agaricomycetidae</taxon>
        <taxon>Boletales</taxon>
        <taxon>Suillineae</taxon>
        <taxon>Suillaceae</taxon>
        <taxon>Suillus</taxon>
    </lineage>
</organism>
<evidence type="ECO:0000313" key="2">
    <source>
        <dbReference type="Proteomes" id="UP000054485"/>
    </source>
</evidence>
<dbReference type="EMBL" id="KN835148">
    <property type="protein sequence ID" value="KIK47291.1"/>
    <property type="molecule type" value="Genomic_DNA"/>
</dbReference>
<dbReference type="AlphaFoldDB" id="A0A0D0AZZ2"/>